<feature type="domain" description="THAP-type" evidence="7">
    <location>
        <begin position="23"/>
        <end position="116"/>
    </location>
</feature>
<dbReference type="PANTHER" id="PTHR46600">
    <property type="entry name" value="THAP DOMAIN-CONTAINING"/>
    <property type="match status" value="1"/>
</dbReference>
<evidence type="ECO:0000256" key="3">
    <source>
        <dbReference type="ARBA" id="ARBA00022833"/>
    </source>
</evidence>
<sequence>MDEKIMSADSNVKQLLTQYIANMPMVCFVVGCSNRSNRNPMGYFRIPTVPFKRFRPDEETIRSVQQRRDKWIQALKRTDLTNRQLNNARVCSNHCISGKPSSVEDILNPDWVPNINMGYASSSHRAVCCNIERYKRSIRKQMAEDTDPKEVIAPDNNSVDKNTQTEITMEKLTEDFLKLAIIEQADHINKTALNFKNLCGNDTKTRYLLLKMKSIKFSVPTTGKKSAKIISHLKKAPNSDQFISDISTIEFVEGDMNNHCPLQYSEFENKASCSSTPVIKNSKYEDISEESDSEHECLSENENASDNNSDVEKIPEVVISELNRIIEEGSDCYATTNFNKIDKKIMSADSNVKQLLTQYIANMPMVCFVVGCSNRSNRNPIRYFRIPTVPVKRFRQDEETIRSVQQRRDKWIQALKRTDLTNRQLNNARVCSNHFISGKPSSVEDILNPDWVPNINMGYASSSHRAVCCNIERYKRSIRKQMAEDTDPEEVIAPDNNSVDKNTQTEITMEKLTEDFLKLAIIEQADHINKTALNFKNLCGNDTKTRYLLLKMKSIKFSVPTTGKKSAKIISHLKKAPNSDQFISDISTIEFVEGDMNNHCPLQYSEFENKASCSSTPVIKNSKYEDISEESDSEHECLSENENASDNNSDVEKIPEVVISELNRIIEEGSDCNTTTDFNKIDKKIMSADSNVKQLLTQYIANMPMVCFVVGCSNRSNRNPMGYFRIPTVPFKRFRQDEETIRSVQQRRDKWIQALKRTDLTNRQLNNARVCSNHFISGKPSSVEDILNPDWVPNINMGYASSSHRAVCCNIERYKRSIRKQMAEDTDPEEVIAPDNNSVDKNTQTEITMEKLTEDFLKLAIIEQADHINKTALNFKNLCGNDTKTRYLLLKMKSIKFSVPTTGKKSAKIISHLKKAPNSDQFVSDISTIEFMEGDMNSHCPLQYSEFENKASCSSTPVIKNSKYEDISEESDSEHECLSENENASDNNSDVEKIPEVVISELNRIIEEGSDCNTTTDFNKIDKKIMSADSNVKQLLTQYIANMPMVCFVVGCSNRSNRNPMGYFRIPTVPVKRFRQDEETIRSVQQRRDKWMKALKRTDLTNRQLNNARVCSNHFISGKPSSVEDILNPDWVPNINMGYASSSHRAVCCNIERYKRSIRKQMAEDTDPKEVIAPDNNSVDKNTQTEITMEKLTEDFLKLAIIEQADHINKTALNFKNLCGNDTKTRYLLKLPLVRVNEINSVQSVQLKMKSIKFSVTTTGKKSAKIISHLKKAPNSDQFISDISTIEFMEGDMNNHCPLQYSEFENKSSCSSTPVIKNSKYEDISEESDSEHECLSENENASDNNSDVEKIPEVVISELNRIIEEGSDCNATTDFNKIDKKIMSADSNVKQLLTQYIANMPMVCFVVGCSNRSNRNPIRYFRIPTVPVKRFRQDEETIRSVQQRRDKWIQALKRTDLTNRQLNNARVCSNHFISGKPSSVEDILNPDWVPNINMGYASSSHRAVCCNIERYKRSIRKQMAEDTDPEEVIAPDNNSVDKNTQTEITMEKLTEDFLKLAIIEQADHINKTALNFKNLCGDMNNHCPLQYSEFENKASCSSTPVIKNSKYEDISEESDSEHECLSENENASDNNSDVEKIPEVVISELNRIIEEGSDCNATTDFNKIDKKIMSADSNVKQLLTQYIANMPMVCFVVGCSNRSNRNPIRYFRIPTVPVKRFRQDEETIRSVQQRRDKWIQALKRTDLTNRQLNNARVCSNHFISGKPSSVEDILNPDWVPNINMGYASSSHRAVCCNIERYKRSIRKQMAEDTDPEEVIAPDNNSVDKNTQTEITMEKLTEDFLKLAIIEQADHINKTALNFKNLCGNDTKTRYLLVNEKTSIDIGIAENENGKEMNNPENNGGFNVSQSTTRKSVKRQNESMATEAYNVMKSLQVKTQARDGFSIYGEHVSCKLRKLATSYSQITF</sequence>
<dbReference type="PANTHER" id="PTHR46600:SF11">
    <property type="entry name" value="THAP DOMAIN-CONTAINING PROTEIN 10"/>
    <property type="match status" value="1"/>
</dbReference>
<feature type="domain" description="THAP-type" evidence="7">
    <location>
        <begin position="1043"/>
        <end position="1136"/>
    </location>
</feature>
<keyword evidence="2 5" id="KW-0863">Zinc-finger</keyword>
<evidence type="ECO:0000256" key="4">
    <source>
        <dbReference type="ARBA" id="ARBA00023125"/>
    </source>
</evidence>
<protein>
    <recommendedName>
        <fullName evidence="7">THAP-type domain-containing protein</fullName>
    </recommendedName>
</protein>
<keyword evidence="9" id="KW-1185">Reference proteome</keyword>
<proteinExistence type="predicted"/>
<evidence type="ECO:0000313" key="8">
    <source>
        <dbReference type="EMBL" id="CAG9840696.1"/>
    </source>
</evidence>
<keyword evidence="1" id="KW-0479">Metal-binding</keyword>
<feature type="region of interest" description="Disordered" evidence="6">
    <location>
        <begin position="284"/>
        <end position="311"/>
    </location>
</feature>
<feature type="region of interest" description="Disordered" evidence="6">
    <location>
        <begin position="964"/>
        <end position="991"/>
    </location>
</feature>
<dbReference type="GO" id="GO:0043565">
    <property type="term" value="F:sequence-specific DNA binding"/>
    <property type="evidence" value="ECO:0007669"/>
    <property type="project" value="InterPro"/>
</dbReference>
<dbReference type="PROSITE" id="PS50950">
    <property type="entry name" value="ZF_THAP"/>
    <property type="match status" value="6"/>
</dbReference>
<dbReference type="Pfam" id="PF05485">
    <property type="entry name" value="THAP"/>
    <property type="match status" value="6"/>
</dbReference>
<keyword evidence="4 5" id="KW-0238">DNA-binding</keyword>
<evidence type="ECO:0000259" key="7">
    <source>
        <dbReference type="PROSITE" id="PS50950"/>
    </source>
</evidence>
<feature type="region of interest" description="Disordered" evidence="6">
    <location>
        <begin position="1321"/>
        <end position="1348"/>
    </location>
</feature>
<feature type="region of interest" description="Disordered" evidence="6">
    <location>
        <begin position="1607"/>
        <end position="1634"/>
    </location>
</feature>
<dbReference type="EMBL" id="OU898284">
    <property type="protein sequence ID" value="CAG9840696.1"/>
    <property type="molecule type" value="Genomic_DNA"/>
</dbReference>
<dbReference type="Proteomes" id="UP001153709">
    <property type="component" value="Chromosome 9"/>
</dbReference>
<accession>A0A9N9XKX2</accession>
<reference evidence="8" key="1">
    <citation type="submission" date="2022-01" db="EMBL/GenBank/DDBJ databases">
        <authorList>
            <person name="King R."/>
        </authorList>
    </citation>
    <scope>NUCLEOTIDE SEQUENCE</scope>
</reference>
<dbReference type="PROSITE" id="PS51257">
    <property type="entry name" value="PROKAR_LIPOPROTEIN"/>
    <property type="match status" value="1"/>
</dbReference>
<dbReference type="SUPFAM" id="SSF57716">
    <property type="entry name" value="Glucocorticoid receptor-like (DNA-binding domain)"/>
    <property type="match status" value="6"/>
</dbReference>
<feature type="region of interest" description="Disordered" evidence="6">
    <location>
        <begin position="624"/>
        <end position="651"/>
    </location>
</feature>
<feature type="compositionally biased region" description="Polar residues" evidence="6">
    <location>
        <begin position="1894"/>
        <end position="1907"/>
    </location>
</feature>
<evidence type="ECO:0000313" key="9">
    <source>
        <dbReference type="Proteomes" id="UP001153709"/>
    </source>
</evidence>
<feature type="domain" description="THAP-type" evidence="7">
    <location>
        <begin position="1686"/>
        <end position="1779"/>
    </location>
</feature>
<name>A0A9N9XKX2_DIABA</name>
<dbReference type="InterPro" id="IPR026516">
    <property type="entry name" value="THAP1/10"/>
</dbReference>
<gene>
    <name evidence="8" type="ORF">DIABBA_LOCUS13320</name>
</gene>
<evidence type="ECO:0000256" key="5">
    <source>
        <dbReference type="PROSITE-ProRule" id="PRU00309"/>
    </source>
</evidence>
<evidence type="ECO:0000256" key="2">
    <source>
        <dbReference type="ARBA" id="ARBA00022771"/>
    </source>
</evidence>
<keyword evidence="3" id="KW-0862">Zinc</keyword>
<evidence type="ECO:0000256" key="1">
    <source>
        <dbReference type="ARBA" id="ARBA00022723"/>
    </source>
</evidence>
<feature type="domain" description="THAP-type" evidence="7">
    <location>
        <begin position="363"/>
        <end position="456"/>
    </location>
</feature>
<organism evidence="8 9">
    <name type="scientific">Diabrotica balteata</name>
    <name type="common">Banded cucumber beetle</name>
    <dbReference type="NCBI Taxonomy" id="107213"/>
    <lineage>
        <taxon>Eukaryota</taxon>
        <taxon>Metazoa</taxon>
        <taxon>Ecdysozoa</taxon>
        <taxon>Arthropoda</taxon>
        <taxon>Hexapoda</taxon>
        <taxon>Insecta</taxon>
        <taxon>Pterygota</taxon>
        <taxon>Neoptera</taxon>
        <taxon>Endopterygota</taxon>
        <taxon>Coleoptera</taxon>
        <taxon>Polyphaga</taxon>
        <taxon>Cucujiformia</taxon>
        <taxon>Chrysomeloidea</taxon>
        <taxon>Chrysomelidae</taxon>
        <taxon>Galerucinae</taxon>
        <taxon>Diabroticina</taxon>
        <taxon>Diabroticites</taxon>
        <taxon>Diabrotica</taxon>
    </lineage>
</organism>
<feature type="domain" description="THAP-type" evidence="7">
    <location>
        <begin position="703"/>
        <end position="796"/>
    </location>
</feature>
<dbReference type="SMART" id="SM00980">
    <property type="entry name" value="THAP"/>
    <property type="match status" value="6"/>
</dbReference>
<dbReference type="OrthoDB" id="6160832at2759"/>
<dbReference type="InterPro" id="IPR006612">
    <property type="entry name" value="THAP_Znf"/>
</dbReference>
<feature type="domain" description="THAP-type" evidence="7">
    <location>
        <begin position="1400"/>
        <end position="1493"/>
    </location>
</feature>
<evidence type="ECO:0000256" key="6">
    <source>
        <dbReference type="SAM" id="MobiDB-lite"/>
    </source>
</evidence>
<feature type="region of interest" description="Disordered" evidence="6">
    <location>
        <begin position="1887"/>
        <end position="1907"/>
    </location>
</feature>
<dbReference type="GO" id="GO:0008270">
    <property type="term" value="F:zinc ion binding"/>
    <property type="evidence" value="ECO:0007669"/>
    <property type="project" value="UniProtKB-KW"/>
</dbReference>